<dbReference type="Gene3D" id="1.10.290.10">
    <property type="entry name" value="Topoisomerase I, domain 4"/>
    <property type="match status" value="1"/>
</dbReference>
<evidence type="ECO:0000259" key="11">
    <source>
        <dbReference type="PROSITE" id="PS52039"/>
    </source>
</evidence>
<keyword evidence="5" id="KW-0238">DNA-binding</keyword>
<dbReference type="HOGENOM" id="CLU_002929_5_2_9"/>
<organism evidence="12 13">
    <name type="scientific">Bombilactobacillus mellifer</name>
    <dbReference type="NCBI Taxonomy" id="1218492"/>
    <lineage>
        <taxon>Bacteria</taxon>
        <taxon>Bacillati</taxon>
        <taxon>Bacillota</taxon>
        <taxon>Bacilli</taxon>
        <taxon>Lactobacillales</taxon>
        <taxon>Lactobacillaceae</taxon>
        <taxon>Bombilactobacillus</taxon>
    </lineage>
</organism>
<dbReference type="InterPro" id="IPR013825">
    <property type="entry name" value="Topo_IA_cen_sub2"/>
</dbReference>
<dbReference type="EC" id="5.6.2.1" evidence="3"/>
<evidence type="ECO:0000256" key="1">
    <source>
        <dbReference type="ARBA" id="ARBA00000213"/>
    </source>
</evidence>
<dbReference type="GO" id="GO:0003917">
    <property type="term" value="F:DNA topoisomerase type I (single strand cut, ATP-independent) activity"/>
    <property type="evidence" value="ECO:0007669"/>
    <property type="project" value="UniProtKB-EC"/>
</dbReference>
<dbReference type="InterPro" id="IPR013824">
    <property type="entry name" value="Topo_IA_cen_sub1"/>
</dbReference>
<dbReference type="InterPro" id="IPR013826">
    <property type="entry name" value="Topo_IA_cen_sub3"/>
</dbReference>
<name>A0A0F4LLN6_9LACO</name>
<dbReference type="PANTHER" id="PTHR11390">
    <property type="entry name" value="PROKARYOTIC DNA TOPOISOMERASE"/>
    <property type="match status" value="1"/>
</dbReference>
<dbReference type="Pfam" id="PF01131">
    <property type="entry name" value="Topoisom_bac"/>
    <property type="match status" value="1"/>
</dbReference>
<dbReference type="Gene3D" id="1.10.460.10">
    <property type="entry name" value="Topoisomerase I, domain 2"/>
    <property type="match status" value="1"/>
</dbReference>
<evidence type="ECO:0000256" key="8">
    <source>
        <dbReference type="ARBA" id="ARBA00031985"/>
    </source>
</evidence>
<sequence>MLFILAEKREQAGAYAKALKGDISKINPYILRVDHSKILSNFDGILIGYLSGNIYEPLEPEEYDSKFKTWSLNTLPILPEQFKFRLKDNYEVLREKLVSAINQCDDLILATDGDREGEILGYIFLKQNKLSSKVHFRVWSNSLSTTNLQKAFQNLHDPKETYDLAIAGASRIIADWLLGINYSRLATIRLQEKKYDGNFSVGRVQTPLLKIIANKRSERKNFIKKSYLRVKFIDSNGLNFLGDKKKTLFSKANKIKAGQLIQNLELENPIITSVTTSTINKPAAKLVNTGDVQGYLVQHTNISSKQALNDVLEPLYNNYNAITYPRVEPRLITVDDFFTLRKNLNYYIQLYEKITNRQLPDVFHQLNPRERFVDISGKKLSLESHTAIILDKPIAYEIYEEFSPNLKLAYLYILETTLGMFADDFLYTNFVIEIQNKDITFTSNFKQPIKKLSWQDINIQKDNRSKKAMDPKESINFDLKQYTISKEITGRYELYTENNKPSTPITEANLIKTVMPKYNLGTQATRAEIIQSLLDRKLIKAATKDNRDINLVKREYFPTEKGIVLLQEMSQSNLLNLAQTNFWENSLTNIAKGESKSQEFLNTIKQTIIEEVKKLPSNDNSVPINPKYKENNNLVKTNTNINCPKCRKDYLYEISLDQTKMNTGNTIHYNFYSCGSRKCDFKVSKNICNVELNNNLLSQIINGTMNYHQFTNKKGKTFNAKLIYSQGKIRFEFLNNYKKHTKHTKHIKIKKY</sequence>
<keyword evidence="4" id="KW-0799">Topoisomerase</keyword>
<dbReference type="GO" id="GO:0006310">
    <property type="term" value="P:DNA recombination"/>
    <property type="evidence" value="ECO:0007669"/>
    <property type="project" value="TreeGrafter"/>
</dbReference>
<comment type="similarity">
    <text evidence="2">Belongs to the type IA topoisomerase family.</text>
</comment>
<gene>
    <name evidence="12" type="ORF">JG30_12680</name>
</gene>
<keyword evidence="13" id="KW-1185">Reference proteome</keyword>
<dbReference type="Proteomes" id="UP000033558">
    <property type="component" value="Plasmid pBin4p1"/>
</dbReference>
<geneLocation type="plasmid" evidence="12">
    <name>pBin4p1</name>
</geneLocation>
<evidence type="ECO:0000256" key="4">
    <source>
        <dbReference type="ARBA" id="ARBA00023029"/>
    </source>
</evidence>
<dbReference type="InterPro" id="IPR003602">
    <property type="entry name" value="Topo_IA_DNA-bd_dom"/>
</dbReference>
<dbReference type="InterPro" id="IPR003601">
    <property type="entry name" value="Topo_IA_2"/>
</dbReference>
<keyword evidence="12" id="KW-0614">Plasmid</keyword>
<dbReference type="InterPro" id="IPR023405">
    <property type="entry name" value="Topo_IA_core_domain"/>
</dbReference>
<dbReference type="GO" id="GO:0043597">
    <property type="term" value="C:cytoplasmic replication fork"/>
    <property type="evidence" value="ECO:0007669"/>
    <property type="project" value="TreeGrafter"/>
</dbReference>
<dbReference type="SMART" id="SM00436">
    <property type="entry name" value="TOP1Bc"/>
    <property type="match status" value="1"/>
</dbReference>
<dbReference type="PANTHER" id="PTHR11390:SF21">
    <property type="entry name" value="DNA TOPOISOMERASE 3-ALPHA"/>
    <property type="match status" value="1"/>
</dbReference>
<dbReference type="SMART" id="SM00493">
    <property type="entry name" value="TOPRIM"/>
    <property type="match status" value="1"/>
</dbReference>
<dbReference type="Pfam" id="PF13342">
    <property type="entry name" value="Toprim_Crpt"/>
    <property type="match status" value="1"/>
</dbReference>
<dbReference type="PRINTS" id="PR00417">
    <property type="entry name" value="PRTPISMRASEI"/>
</dbReference>
<comment type="catalytic activity">
    <reaction evidence="1">
        <text>ATP-independent breakage of single-stranded DNA, followed by passage and rejoining.</text>
        <dbReference type="EC" id="5.6.2.1"/>
    </reaction>
</comment>
<proteinExistence type="inferred from homology"/>
<dbReference type="PATRIC" id="fig|1218492.5.peg.63"/>
<comment type="caution">
    <text evidence="12">The sequence shown here is derived from an EMBL/GenBank/DDBJ whole genome shotgun (WGS) entry which is preliminary data.</text>
</comment>
<dbReference type="InterPro" id="IPR025589">
    <property type="entry name" value="Toprim_C_rpt"/>
</dbReference>
<evidence type="ECO:0000256" key="9">
    <source>
        <dbReference type="ARBA" id="ARBA00032235"/>
    </source>
</evidence>
<dbReference type="PROSITE" id="PS52039">
    <property type="entry name" value="TOPO_IA_2"/>
    <property type="match status" value="1"/>
</dbReference>
<dbReference type="RefSeq" id="WP_046318093.1">
    <property type="nucleotide sequence ID" value="NZ_JBHSZT010000002.1"/>
</dbReference>
<protein>
    <recommendedName>
        <fullName evidence="3">DNA topoisomerase</fullName>
        <ecNumber evidence="3">5.6.2.1</ecNumber>
    </recommendedName>
    <alternativeName>
        <fullName evidence="10">Omega-protein</fullName>
    </alternativeName>
    <alternativeName>
        <fullName evidence="9">Relaxing enzyme</fullName>
    </alternativeName>
    <alternativeName>
        <fullName evidence="7">Swivelase</fullName>
    </alternativeName>
    <alternativeName>
        <fullName evidence="8">Untwisting enzyme</fullName>
    </alternativeName>
</protein>
<accession>A0A0F4LLN6</accession>
<dbReference type="AlphaFoldDB" id="A0A0F4LLN6"/>
<dbReference type="Gene3D" id="3.40.50.140">
    <property type="match status" value="1"/>
</dbReference>
<evidence type="ECO:0000256" key="7">
    <source>
        <dbReference type="ARBA" id="ARBA00030003"/>
    </source>
</evidence>
<feature type="domain" description="Topo IA-type catalytic" evidence="11">
    <location>
        <begin position="161"/>
        <end position="613"/>
    </location>
</feature>
<dbReference type="InterPro" id="IPR000380">
    <property type="entry name" value="Topo_IA"/>
</dbReference>
<dbReference type="GO" id="GO:0006265">
    <property type="term" value="P:DNA topological change"/>
    <property type="evidence" value="ECO:0007669"/>
    <property type="project" value="InterPro"/>
</dbReference>
<reference evidence="12 13" key="1">
    <citation type="submission" date="2015-01" db="EMBL/GenBank/DDBJ databases">
        <title>Comparative genomics of the lactic acid bacteria isolated from the honey bee gut.</title>
        <authorList>
            <person name="Ellegaard K.M."/>
            <person name="Tamarit D."/>
            <person name="Javelind E."/>
            <person name="Olofsson T."/>
            <person name="Andersson S.G."/>
            <person name="Vasquez A."/>
        </authorList>
    </citation>
    <scope>NUCLEOTIDE SEQUENCE [LARGE SCALE GENOMIC DNA]</scope>
    <source>
        <strain evidence="12 13">Bin4</strain>
        <plasmid evidence="12">pBin4p1</plasmid>
    </source>
</reference>
<evidence type="ECO:0000256" key="2">
    <source>
        <dbReference type="ARBA" id="ARBA00009446"/>
    </source>
</evidence>
<evidence type="ECO:0000256" key="10">
    <source>
        <dbReference type="ARBA" id="ARBA00032877"/>
    </source>
</evidence>
<keyword evidence="6" id="KW-0413">Isomerase</keyword>
<dbReference type="Gene3D" id="2.70.20.10">
    <property type="entry name" value="Topoisomerase I, domain 3"/>
    <property type="match status" value="1"/>
</dbReference>
<evidence type="ECO:0000256" key="6">
    <source>
        <dbReference type="ARBA" id="ARBA00023235"/>
    </source>
</evidence>
<dbReference type="SUPFAM" id="SSF56712">
    <property type="entry name" value="Prokaryotic type I DNA topoisomerase"/>
    <property type="match status" value="1"/>
</dbReference>
<evidence type="ECO:0000256" key="5">
    <source>
        <dbReference type="ARBA" id="ARBA00023125"/>
    </source>
</evidence>
<dbReference type="InterPro" id="IPR013497">
    <property type="entry name" value="Topo_IA_cen"/>
</dbReference>
<dbReference type="OrthoDB" id="9803554at2"/>
<dbReference type="GO" id="GO:0006281">
    <property type="term" value="P:DNA repair"/>
    <property type="evidence" value="ECO:0007669"/>
    <property type="project" value="TreeGrafter"/>
</dbReference>
<evidence type="ECO:0000256" key="3">
    <source>
        <dbReference type="ARBA" id="ARBA00012891"/>
    </source>
</evidence>
<dbReference type="GO" id="GO:0003677">
    <property type="term" value="F:DNA binding"/>
    <property type="evidence" value="ECO:0007669"/>
    <property type="project" value="UniProtKB-KW"/>
</dbReference>
<dbReference type="SMART" id="SM00437">
    <property type="entry name" value="TOP1Ac"/>
    <property type="match status" value="1"/>
</dbReference>
<evidence type="ECO:0000313" key="12">
    <source>
        <dbReference type="EMBL" id="KJY59495.1"/>
    </source>
</evidence>
<evidence type="ECO:0000313" key="13">
    <source>
        <dbReference type="Proteomes" id="UP000033558"/>
    </source>
</evidence>
<dbReference type="InterPro" id="IPR006171">
    <property type="entry name" value="TOPRIM_dom"/>
</dbReference>
<dbReference type="EMBL" id="JXJQ01000022">
    <property type="protein sequence ID" value="KJY59495.1"/>
    <property type="molecule type" value="Genomic_DNA"/>
</dbReference>